<accession>A0A9R1VS15</accession>
<dbReference type="InterPro" id="IPR013126">
    <property type="entry name" value="Hsp_70_fam"/>
</dbReference>
<gene>
    <name evidence="4" type="ORF">LSAT_V11C400210340</name>
</gene>
<dbReference type="Gene3D" id="2.60.34.10">
    <property type="entry name" value="Substrate Binding Domain Of DNAk, Chain A, domain 1"/>
    <property type="match status" value="2"/>
</dbReference>
<dbReference type="Gene3D" id="1.20.1270.10">
    <property type="match status" value="1"/>
</dbReference>
<dbReference type="GO" id="GO:0005737">
    <property type="term" value="C:cytoplasm"/>
    <property type="evidence" value="ECO:0000318"/>
    <property type="project" value="GO_Central"/>
</dbReference>
<dbReference type="PROSITE" id="PS00297">
    <property type="entry name" value="HSP70_1"/>
    <property type="match status" value="1"/>
</dbReference>
<dbReference type="PROSITE" id="PS00329">
    <property type="entry name" value="HSP70_2"/>
    <property type="match status" value="1"/>
</dbReference>
<evidence type="ECO:0000313" key="4">
    <source>
        <dbReference type="EMBL" id="KAJ0211486.1"/>
    </source>
</evidence>
<proteinExistence type="inferred from homology"/>
<evidence type="ECO:0000256" key="3">
    <source>
        <dbReference type="RuleBase" id="RU003322"/>
    </source>
</evidence>
<dbReference type="GO" id="GO:0016887">
    <property type="term" value="F:ATP hydrolysis activity"/>
    <property type="evidence" value="ECO:0000318"/>
    <property type="project" value="GO_Central"/>
</dbReference>
<dbReference type="GO" id="GO:0031072">
    <property type="term" value="F:heat shock protein binding"/>
    <property type="evidence" value="ECO:0000318"/>
    <property type="project" value="GO_Central"/>
</dbReference>
<dbReference type="InterPro" id="IPR018181">
    <property type="entry name" value="Heat_shock_70_CS"/>
</dbReference>
<keyword evidence="5" id="KW-1185">Reference proteome</keyword>
<name>A0A9R1VS15_LACSA</name>
<dbReference type="Pfam" id="PF00012">
    <property type="entry name" value="HSP70"/>
    <property type="match status" value="4"/>
</dbReference>
<evidence type="ECO:0000256" key="1">
    <source>
        <dbReference type="ARBA" id="ARBA00022741"/>
    </source>
</evidence>
<dbReference type="Gene3D" id="3.90.640.10">
    <property type="entry name" value="Actin, Chain A, domain 4"/>
    <property type="match status" value="1"/>
</dbReference>
<keyword evidence="2 3" id="KW-0067">ATP-binding</keyword>
<dbReference type="PROSITE" id="PS01036">
    <property type="entry name" value="HSP70_3"/>
    <property type="match status" value="1"/>
</dbReference>
<organism evidence="4 5">
    <name type="scientific">Lactuca sativa</name>
    <name type="common">Garden lettuce</name>
    <dbReference type="NCBI Taxonomy" id="4236"/>
    <lineage>
        <taxon>Eukaryota</taxon>
        <taxon>Viridiplantae</taxon>
        <taxon>Streptophyta</taxon>
        <taxon>Embryophyta</taxon>
        <taxon>Tracheophyta</taxon>
        <taxon>Spermatophyta</taxon>
        <taxon>Magnoliopsida</taxon>
        <taxon>eudicotyledons</taxon>
        <taxon>Gunneridae</taxon>
        <taxon>Pentapetalae</taxon>
        <taxon>asterids</taxon>
        <taxon>campanulids</taxon>
        <taxon>Asterales</taxon>
        <taxon>Asteraceae</taxon>
        <taxon>Cichorioideae</taxon>
        <taxon>Cichorieae</taxon>
        <taxon>Lactucinae</taxon>
        <taxon>Lactuca</taxon>
    </lineage>
</organism>
<dbReference type="SUPFAM" id="SSF53067">
    <property type="entry name" value="Actin-like ATPase domain"/>
    <property type="match status" value="2"/>
</dbReference>
<dbReference type="GO" id="GO:0005524">
    <property type="term" value="F:ATP binding"/>
    <property type="evidence" value="ECO:0007669"/>
    <property type="project" value="UniProtKB-KW"/>
</dbReference>
<dbReference type="SUPFAM" id="SSF100920">
    <property type="entry name" value="Heat shock protein 70kD (HSP70), peptide-binding domain"/>
    <property type="match status" value="1"/>
</dbReference>
<dbReference type="Gene3D" id="3.30.30.30">
    <property type="match status" value="1"/>
</dbReference>
<evidence type="ECO:0000256" key="2">
    <source>
        <dbReference type="ARBA" id="ARBA00022840"/>
    </source>
</evidence>
<dbReference type="Gene3D" id="3.30.420.40">
    <property type="match status" value="5"/>
</dbReference>
<sequence>MSTSGNNPSIGIDLGTTYSCVAVWQHNHVEIIVNDQGNRTTPSFVVFNDTERLVGDAAKNQAAYNPINTIFERHEVVAGSGDKPKVIVTYKGEEEFSAEEISSMILAKMKGVAETFLGSAVEKAVITVPAHFNGSQRQSTKDAAKVAGLEVMCMVNEPTAAAIAYSLEKRCRLGEKKNVLVFDLGGGTFDVSLLTIDGHGHVQVKATGGDTHLGGGDFDNRMVDHFVREFKKKHKEDISNNVRALGRLRVQCERAKRIVSTAYQTTIDIDSLVNGIDFSSKFTRAKFEMVNMRTTHRSLGAEELLFLTSSGQAGLTDPVKWLIAVDFALTSWRPSQASRSEVKTFKDRNLIRAVASRSSQQSTVHGTCGNVFERCEYGKKKSIDEVVLVGGSTRIPKVQQLLQEFFNGKSLCQKMNPDEAVAHGAGILAANLSGIGDEAVLGMQLVDVTPLSLGVGIVGKTMSVLIPKYSPISIKKEDIFSTVYDYQTSARIPVYQDACGILSVSARETTTGINSAIKITDTGNLSKVEIDKMIKDAERHKFEDKEHMIRVIVYKTLEDRVYNLTAKLKDYNVRLSLIKMGTSVEDMIDLEHQIENVVEWLDDNPDAQKGKLDDKNAELYNICTHEKLSFAAKALLKTISGYE</sequence>
<dbReference type="GO" id="GO:0140662">
    <property type="term" value="F:ATP-dependent protein folding chaperone"/>
    <property type="evidence" value="ECO:0007669"/>
    <property type="project" value="InterPro"/>
</dbReference>
<dbReference type="GO" id="GO:0042026">
    <property type="term" value="P:protein refolding"/>
    <property type="evidence" value="ECO:0000318"/>
    <property type="project" value="GO_Central"/>
</dbReference>
<dbReference type="FunFam" id="3.90.640.10:FF:000002">
    <property type="entry name" value="Heat shock 70 kDa"/>
    <property type="match status" value="1"/>
</dbReference>
<evidence type="ECO:0000313" key="5">
    <source>
        <dbReference type="Proteomes" id="UP000235145"/>
    </source>
</evidence>
<protein>
    <recommendedName>
        <fullName evidence="6">Heat shock protein 70</fullName>
    </recommendedName>
</protein>
<comment type="similarity">
    <text evidence="3">Belongs to the heat shock protein 70 family.</text>
</comment>
<dbReference type="EMBL" id="NBSK02000004">
    <property type="protein sequence ID" value="KAJ0211486.1"/>
    <property type="molecule type" value="Genomic_DNA"/>
</dbReference>
<evidence type="ECO:0008006" key="6">
    <source>
        <dbReference type="Google" id="ProtNLM"/>
    </source>
</evidence>
<dbReference type="InterPro" id="IPR043129">
    <property type="entry name" value="ATPase_NBD"/>
</dbReference>
<dbReference type="PANTHER" id="PTHR19375">
    <property type="entry name" value="HEAT SHOCK PROTEIN 70KDA"/>
    <property type="match status" value="1"/>
</dbReference>
<dbReference type="Proteomes" id="UP000235145">
    <property type="component" value="Unassembled WGS sequence"/>
</dbReference>
<dbReference type="InterPro" id="IPR029047">
    <property type="entry name" value="HSP70_peptide-bd_sf"/>
</dbReference>
<dbReference type="GO" id="GO:0044183">
    <property type="term" value="F:protein folding chaperone"/>
    <property type="evidence" value="ECO:0000318"/>
    <property type="project" value="GO_Central"/>
</dbReference>
<reference evidence="4 5" key="1">
    <citation type="journal article" date="2017" name="Nat. Commun.">
        <title>Genome assembly with in vitro proximity ligation data and whole-genome triplication in lettuce.</title>
        <authorList>
            <person name="Reyes-Chin-Wo S."/>
            <person name="Wang Z."/>
            <person name="Yang X."/>
            <person name="Kozik A."/>
            <person name="Arikit S."/>
            <person name="Song C."/>
            <person name="Xia L."/>
            <person name="Froenicke L."/>
            <person name="Lavelle D.O."/>
            <person name="Truco M.J."/>
            <person name="Xia R."/>
            <person name="Zhu S."/>
            <person name="Xu C."/>
            <person name="Xu H."/>
            <person name="Xu X."/>
            <person name="Cox K."/>
            <person name="Korf I."/>
            <person name="Meyers B.C."/>
            <person name="Michelmore R.W."/>
        </authorList>
    </citation>
    <scope>NUCLEOTIDE SEQUENCE [LARGE SCALE GENOMIC DNA]</scope>
    <source>
        <strain evidence="5">cv. Salinas</strain>
        <tissue evidence="4">Seedlings</tissue>
    </source>
</reference>
<dbReference type="InterPro" id="IPR029048">
    <property type="entry name" value="HSP70_C_sf"/>
</dbReference>
<comment type="caution">
    <text evidence="4">The sequence shown here is derived from an EMBL/GenBank/DDBJ whole genome shotgun (WGS) entry which is preliminary data.</text>
</comment>
<dbReference type="AlphaFoldDB" id="A0A9R1VS15"/>
<dbReference type="SUPFAM" id="SSF100934">
    <property type="entry name" value="Heat shock protein 70kD (HSP70), C-terminal subdomain"/>
    <property type="match status" value="1"/>
</dbReference>
<dbReference type="PRINTS" id="PR00301">
    <property type="entry name" value="HEATSHOCK70"/>
</dbReference>
<keyword evidence="1 3" id="KW-0547">Nucleotide-binding</keyword>